<evidence type="ECO:0000313" key="9">
    <source>
        <dbReference type="EMBL" id="KIH63121.1"/>
    </source>
</evidence>
<feature type="transmembrane region" description="Helical" evidence="8">
    <location>
        <begin position="87"/>
        <end position="113"/>
    </location>
</feature>
<dbReference type="AlphaFoldDB" id="A0A0C2H152"/>
<evidence type="ECO:0000256" key="7">
    <source>
        <dbReference type="ARBA" id="ARBA00023136"/>
    </source>
</evidence>
<evidence type="ECO:0000256" key="8">
    <source>
        <dbReference type="SAM" id="Phobius"/>
    </source>
</evidence>
<evidence type="ECO:0000256" key="3">
    <source>
        <dbReference type="ARBA" id="ARBA00022448"/>
    </source>
</evidence>
<protein>
    <submittedName>
        <fullName evidence="9">Phosphate transporter family protein</fullName>
    </submittedName>
</protein>
<keyword evidence="10" id="KW-1185">Reference proteome</keyword>
<gene>
    <name evidence="9" type="ORF">ANCDUO_06580</name>
</gene>
<dbReference type="GO" id="GO:0016020">
    <property type="term" value="C:membrane"/>
    <property type="evidence" value="ECO:0007669"/>
    <property type="project" value="UniProtKB-SubCell"/>
</dbReference>
<keyword evidence="3" id="KW-0813">Transport</keyword>
<evidence type="ECO:0000256" key="6">
    <source>
        <dbReference type="ARBA" id="ARBA00022989"/>
    </source>
</evidence>
<dbReference type="Pfam" id="PF01384">
    <property type="entry name" value="PHO4"/>
    <property type="match status" value="1"/>
</dbReference>
<dbReference type="InterPro" id="IPR001204">
    <property type="entry name" value="Phos_transporter"/>
</dbReference>
<evidence type="ECO:0000256" key="2">
    <source>
        <dbReference type="ARBA" id="ARBA00009916"/>
    </source>
</evidence>
<keyword evidence="4" id="KW-0592">Phosphate transport</keyword>
<feature type="transmembrane region" description="Helical" evidence="8">
    <location>
        <begin position="187"/>
        <end position="206"/>
    </location>
</feature>
<keyword evidence="5 8" id="KW-0812">Transmembrane</keyword>
<feature type="transmembrane region" description="Helical" evidence="8">
    <location>
        <begin position="12"/>
        <end position="32"/>
    </location>
</feature>
<keyword evidence="6 8" id="KW-1133">Transmembrane helix</keyword>
<comment type="subcellular location">
    <subcellularLocation>
        <location evidence="1">Membrane</location>
        <topology evidence="1">Multi-pass membrane protein</topology>
    </subcellularLocation>
</comment>
<dbReference type="GO" id="GO:0035435">
    <property type="term" value="P:phosphate ion transmembrane transport"/>
    <property type="evidence" value="ECO:0007669"/>
    <property type="project" value="TreeGrafter"/>
</dbReference>
<dbReference type="OrthoDB" id="260807at2759"/>
<evidence type="ECO:0000256" key="1">
    <source>
        <dbReference type="ARBA" id="ARBA00004141"/>
    </source>
</evidence>
<dbReference type="GO" id="GO:0005315">
    <property type="term" value="F:phosphate transmembrane transporter activity"/>
    <property type="evidence" value="ECO:0007669"/>
    <property type="project" value="InterPro"/>
</dbReference>
<proteinExistence type="inferred from homology"/>
<evidence type="ECO:0000256" key="5">
    <source>
        <dbReference type="ARBA" id="ARBA00022692"/>
    </source>
</evidence>
<keyword evidence="7 8" id="KW-0472">Membrane</keyword>
<dbReference type="EMBL" id="KN728869">
    <property type="protein sequence ID" value="KIH63121.1"/>
    <property type="molecule type" value="Genomic_DNA"/>
</dbReference>
<evidence type="ECO:0000313" key="10">
    <source>
        <dbReference type="Proteomes" id="UP000054047"/>
    </source>
</evidence>
<dbReference type="PANTHER" id="PTHR11101:SF80">
    <property type="entry name" value="PHOSPHATE TRANSPORTER"/>
    <property type="match status" value="1"/>
</dbReference>
<dbReference type="Proteomes" id="UP000054047">
    <property type="component" value="Unassembled WGS sequence"/>
</dbReference>
<sequence length="258" mass="28242">MIEDLAAFQSALLPWLVVGAIIAFILAFAIGANDTANSFGTSVGSKVLTLTQAYILARHKVTDTMRKGVLDLSVYNNSELELMYGQISILSVASWIVSPLLSGIVSVVFFIAIDHFVLRKVGILCGTWDSKNSVKKRKLSRPLASGLKILPVLYFACMTFNVFAIIYEGSEFLYFDRLTLKQCALVSVGFGVVSALVAKFIIAPWLKRSILARTDIESNNSSELNALNVQKAALLEYDNDRAVKDVKENASNGHGEVR</sequence>
<feature type="transmembrane region" description="Helical" evidence="8">
    <location>
        <begin position="145"/>
        <end position="167"/>
    </location>
</feature>
<dbReference type="PANTHER" id="PTHR11101">
    <property type="entry name" value="PHOSPHATE TRANSPORTER"/>
    <property type="match status" value="1"/>
</dbReference>
<organism evidence="9 10">
    <name type="scientific">Ancylostoma duodenale</name>
    <dbReference type="NCBI Taxonomy" id="51022"/>
    <lineage>
        <taxon>Eukaryota</taxon>
        <taxon>Metazoa</taxon>
        <taxon>Ecdysozoa</taxon>
        <taxon>Nematoda</taxon>
        <taxon>Chromadorea</taxon>
        <taxon>Rhabditida</taxon>
        <taxon>Rhabditina</taxon>
        <taxon>Rhabditomorpha</taxon>
        <taxon>Strongyloidea</taxon>
        <taxon>Ancylostomatidae</taxon>
        <taxon>Ancylostomatinae</taxon>
        <taxon>Ancylostoma</taxon>
    </lineage>
</organism>
<name>A0A0C2H152_9BILA</name>
<reference evidence="9 10" key="1">
    <citation type="submission" date="2013-12" db="EMBL/GenBank/DDBJ databases">
        <title>Draft genome of the parsitic nematode Ancylostoma duodenale.</title>
        <authorList>
            <person name="Mitreva M."/>
        </authorList>
    </citation>
    <scope>NUCLEOTIDE SEQUENCE [LARGE SCALE GENOMIC DNA]</scope>
    <source>
        <strain evidence="9 10">Zhejiang</strain>
    </source>
</reference>
<evidence type="ECO:0000256" key="4">
    <source>
        <dbReference type="ARBA" id="ARBA00022592"/>
    </source>
</evidence>
<comment type="similarity">
    <text evidence="2">Belongs to the inorganic phosphate transporter (PiT) (TC 2.A.20) family.</text>
</comment>
<accession>A0A0C2H152</accession>